<dbReference type="EMBL" id="JANRMS010000406">
    <property type="protein sequence ID" value="KAJ3540480.1"/>
    <property type="molecule type" value="Genomic_DNA"/>
</dbReference>
<comment type="caution">
    <text evidence="1">The sequence shown here is derived from an EMBL/GenBank/DDBJ whole genome shotgun (WGS) entry which is preliminary data.</text>
</comment>
<accession>A0ACC1SII0</accession>
<dbReference type="Proteomes" id="UP001148629">
    <property type="component" value="Unassembled WGS sequence"/>
</dbReference>
<sequence length="689" mass="76574">MQGSSSPCRKLGETLPNSVIAHQTTSMAPQPRARTLPCDKCRGDGETPCANCKKASVGCVRVNKKFRVKRLITNQNSFKFDPNQTWIRTGNQEQQEPFSIIDESDIATNRSSTQESSSVLDEPQEGYLNFAASVLQSFSRNDQDRHQQSPVDQDRSTTATRSESNIESPSIGGDAAQESQRLSQLPTPSGSAFETTPALAYVEPTSTLTPLLPTRWQGYSPGAASTNSFGPCPSSIDSPYSEGPFPYRVASTSIASHKVPRIIRHGGGSSGSGTESLSIEEACLVRCFVEKLARAFDTSDRDHHYVSVVPIRAMHSPLLLNAICTASARYLTQIWSLRDPHAVIEYNGVQLPNLTVESAIHYHNRCISHLMDVSADPVNSCSDDALTAITILRYHEQVDTHFTGTDNETFSIAVQAVFQASQDEAHGLLTIILQPPRGSDIYATLLPSLRYSACLIALRQEIWGVLIHRRPFRLPIFAVSDYANFDDTMAADDYDWTNRIIIWCAHVLKFCFPADDEAQTGEDSRSRSQQWEALKLFQRNWDERQPPHFAPLYYNEHNPAEGRYFPTIWLASQCQIMALQHVELARIVLAVHDSKLQLGIGGRAAHQALEELLRESTRRICGLAMSHQHSQEGMVTAAVGISMCGEYFHDPREQAAIVELMSILEREHAWPTNTVLNALREAWGSHATH</sequence>
<organism evidence="1 2">
    <name type="scientific">Fusarium decemcellulare</name>
    <dbReference type="NCBI Taxonomy" id="57161"/>
    <lineage>
        <taxon>Eukaryota</taxon>
        <taxon>Fungi</taxon>
        <taxon>Dikarya</taxon>
        <taxon>Ascomycota</taxon>
        <taxon>Pezizomycotina</taxon>
        <taxon>Sordariomycetes</taxon>
        <taxon>Hypocreomycetidae</taxon>
        <taxon>Hypocreales</taxon>
        <taxon>Nectriaceae</taxon>
        <taxon>Fusarium</taxon>
        <taxon>Fusarium decemcellulare species complex</taxon>
    </lineage>
</organism>
<keyword evidence="2" id="KW-1185">Reference proteome</keyword>
<name>A0ACC1SII0_9HYPO</name>
<gene>
    <name evidence="1" type="ORF">NM208_g5044</name>
</gene>
<proteinExistence type="predicted"/>
<evidence type="ECO:0000313" key="1">
    <source>
        <dbReference type="EMBL" id="KAJ3540480.1"/>
    </source>
</evidence>
<evidence type="ECO:0000313" key="2">
    <source>
        <dbReference type="Proteomes" id="UP001148629"/>
    </source>
</evidence>
<reference evidence="1" key="1">
    <citation type="submission" date="2022-08" db="EMBL/GenBank/DDBJ databases">
        <title>Genome Sequence of Fusarium decemcellulare.</title>
        <authorList>
            <person name="Buettner E."/>
        </authorList>
    </citation>
    <scope>NUCLEOTIDE SEQUENCE</scope>
    <source>
        <strain evidence="1">Babe19</strain>
    </source>
</reference>
<protein>
    <submittedName>
        <fullName evidence="1">Uncharacterized protein</fullName>
    </submittedName>
</protein>